<protein>
    <submittedName>
        <fullName evidence="2">Uncharacterized protein</fullName>
    </submittedName>
</protein>
<dbReference type="Proteomes" id="UP000015503">
    <property type="component" value="Chromosome"/>
</dbReference>
<dbReference type="STRING" id="1245471.PCA10_41920"/>
<gene>
    <name evidence="2" type="ORF">PCA10_41920</name>
</gene>
<dbReference type="EMBL" id="AP013068">
    <property type="protein sequence ID" value="BAN49924.1"/>
    <property type="molecule type" value="Genomic_DNA"/>
</dbReference>
<proteinExistence type="predicted"/>
<dbReference type="AlphaFoldDB" id="S6BKV9"/>
<keyword evidence="3" id="KW-1185">Reference proteome</keyword>
<name>S6BKV9_METRE</name>
<evidence type="ECO:0000313" key="2">
    <source>
        <dbReference type="EMBL" id="BAN49924.1"/>
    </source>
</evidence>
<dbReference type="HOGENOM" id="CLU_2495523_0_0_6"/>
<evidence type="ECO:0000313" key="3">
    <source>
        <dbReference type="Proteomes" id="UP000015503"/>
    </source>
</evidence>
<dbReference type="KEGG" id="pre:PCA10_41920"/>
<evidence type="ECO:0000256" key="1">
    <source>
        <dbReference type="SAM" id="MobiDB-lite"/>
    </source>
</evidence>
<sequence>MAHAGPALAFRLAFQARLLIRAHRALHLLTGVVAGLGKAGAAEEQKGGSKASASTPKRRPRRLGISALRAVVIKKIQRNQVVGVHL</sequence>
<feature type="region of interest" description="Disordered" evidence="1">
    <location>
        <begin position="40"/>
        <end position="59"/>
    </location>
</feature>
<organism evidence="2 3">
    <name type="scientific">Metapseudomonas resinovorans NBRC 106553</name>
    <dbReference type="NCBI Taxonomy" id="1245471"/>
    <lineage>
        <taxon>Bacteria</taxon>
        <taxon>Pseudomonadati</taxon>
        <taxon>Pseudomonadota</taxon>
        <taxon>Gammaproteobacteria</taxon>
        <taxon>Pseudomonadales</taxon>
        <taxon>Pseudomonadaceae</taxon>
        <taxon>Metapseudomonas</taxon>
    </lineage>
</organism>
<accession>S6BKV9</accession>
<reference evidence="2 3" key="1">
    <citation type="journal article" date="2013" name="Genome Announc.">
        <title>Complete Genome Sequence of the Carbazole Degrader Pseudomonas resinovorans Strain CA10 (NBRC 106553).</title>
        <authorList>
            <person name="Shintani M."/>
            <person name="Hosoyama A."/>
            <person name="Ohji S."/>
            <person name="Tsuchikane K."/>
            <person name="Takarada H."/>
            <person name="Yamazoe A."/>
            <person name="Fujita N."/>
            <person name="Nojiri H."/>
        </authorList>
    </citation>
    <scope>NUCLEOTIDE SEQUENCE [LARGE SCALE GENOMIC DNA]</scope>
    <source>
        <strain evidence="2 3">NBRC 106553</strain>
    </source>
</reference>